<accession>A0A2H3C7F9</accession>
<protein>
    <recommendedName>
        <fullName evidence="1">F-box domain-containing protein</fullName>
    </recommendedName>
</protein>
<dbReference type="OrthoDB" id="3248197at2759"/>
<evidence type="ECO:0000259" key="1">
    <source>
        <dbReference type="Pfam" id="PF12937"/>
    </source>
</evidence>
<dbReference type="Gene3D" id="1.20.1280.50">
    <property type="match status" value="1"/>
</dbReference>
<name>A0A2H3C7F9_ARMGA</name>
<evidence type="ECO:0000313" key="2">
    <source>
        <dbReference type="EMBL" id="PBK78999.1"/>
    </source>
</evidence>
<gene>
    <name evidence="2" type="ORF">ARMGADRAFT_313350</name>
</gene>
<dbReference type="SUPFAM" id="SSF52047">
    <property type="entry name" value="RNI-like"/>
    <property type="match status" value="1"/>
</dbReference>
<dbReference type="InterPro" id="IPR032675">
    <property type="entry name" value="LRR_dom_sf"/>
</dbReference>
<dbReference type="InterPro" id="IPR001810">
    <property type="entry name" value="F-box_dom"/>
</dbReference>
<feature type="domain" description="F-box" evidence="1">
    <location>
        <begin position="92"/>
        <end position="146"/>
    </location>
</feature>
<evidence type="ECO:0000313" key="3">
    <source>
        <dbReference type="Proteomes" id="UP000217790"/>
    </source>
</evidence>
<proteinExistence type="predicted"/>
<dbReference type="Pfam" id="PF12937">
    <property type="entry name" value="F-box-like"/>
    <property type="match status" value="1"/>
</dbReference>
<sequence>MLFDDVVIESFTEAIPLPPSSEVTALLTHNLPPSDDIRSAVLAEKQQCEHFIFLVNSSGHRLDVKHQSSISVARTETEKLLVDLRSILHPIRSVPDDVLLDIFALIVDSTEASSVSTDTDLWACSRVCQLWRTLILVTPSLWSDVRLDFDDDVDLKYHISRAERVLIERLERSGTQLLDVFVRGPRARPDTNVVLRRLLTSAARWRSLTVNAGPEVYEMFEKCPEGSLTELRTLSITDSVYMDGDFDEEDRYTGVVLEAFRSTPKLRRLFLSPLPLLSLSLYPDAVYNNIQEISINLFDQLPDVSRLLPAMRALKSLDVLCDEGWDGDDDVVRLPLLSRITLRGHNDTRHIPDTWTKLYLPNVTSLQLAYEGIILHPIFPLLDKQNTRITDFACYIDSFADTGYPDFERDLIVMLQSLPNITNLRLSSRRTTPILLEEIRSRTRFLPALTDITLLWKIPSYQVPDDDIHLLIDTLHTRARSATCATVKRIVFELDIALYIGPTPYAFMWEELQNSGLEVIECWEPLSLFCPFGSISHIIDRY</sequence>
<dbReference type="Proteomes" id="UP000217790">
    <property type="component" value="Unassembled WGS sequence"/>
</dbReference>
<reference evidence="3" key="1">
    <citation type="journal article" date="2017" name="Nat. Ecol. Evol.">
        <title>Genome expansion and lineage-specific genetic innovations in the forest pathogenic fungi Armillaria.</title>
        <authorList>
            <person name="Sipos G."/>
            <person name="Prasanna A.N."/>
            <person name="Walter M.C."/>
            <person name="O'Connor E."/>
            <person name="Balint B."/>
            <person name="Krizsan K."/>
            <person name="Kiss B."/>
            <person name="Hess J."/>
            <person name="Varga T."/>
            <person name="Slot J."/>
            <person name="Riley R."/>
            <person name="Boka B."/>
            <person name="Rigling D."/>
            <person name="Barry K."/>
            <person name="Lee J."/>
            <person name="Mihaltcheva S."/>
            <person name="LaButti K."/>
            <person name="Lipzen A."/>
            <person name="Waldron R."/>
            <person name="Moloney N.M."/>
            <person name="Sperisen C."/>
            <person name="Kredics L."/>
            <person name="Vagvoelgyi C."/>
            <person name="Patrignani A."/>
            <person name="Fitzpatrick D."/>
            <person name="Nagy I."/>
            <person name="Doyle S."/>
            <person name="Anderson J.B."/>
            <person name="Grigoriev I.V."/>
            <person name="Gueldener U."/>
            <person name="Muensterkoetter M."/>
            <person name="Nagy L.G."/>
        </authorList>
    </citation>
    <scope>NUCLEOTIDE SEQUENCE [LARGE SCALE GENOMIC DNA]</scope>
    <source>
        <strain evidence="3">Ar21-2</strain>
    </source>
</reference>
<keyword evidence="3" id="KW-1185">Reference proteome</keyword>
<dbReference type="InParanoid" id="A0A2H3C7F9"/>
<organism evidence="2 3">
    <name type="scientific">Armillaria gallica</name>
    <name type="common">Bulbous honey fungus</name>
    <name type="synonym">Armillaria bulbosa</name>
    <dbReference type="NCBI Taxonomy" id="47427"/>
    <lineage>
        <taxon>Eukaryota</taxon>
        <taxon>Fungi</taxon>
        <taxon>Dikarya</taxon>
        <taxon>Basidiomycota</taxon>
        <taxon>Agaricomycotina</taxon>
        <taxon>Agaricomycetes</taxon>
        <taxon>Agaricomycetidae</taxon>
        <taxon>Agaricales</taxon>
        <taxon>Marasmiineae</taxon>
        <taxon>Physalacriaceae</taxon>
        <taxon>Armillaria</taxon>
    </lineage>
</organism>
<dbReference type="AlphaFoldDB" id="A0A2H3C7F9"/>
<dbReference type="Gene3D" id="3.80.10.10">
    <property type="entry name" value="Ribonuclease Inhibitor"/>
    <property type="match status" value="1"/>
</dbReference>
<dbReference type="EMBL" id="KZ293876">
    <property type="protein sequence ID" value="PBK78999.1"/>
    <property type="molecule type" value="Genomic_DNA"/>
</dbReference>